<accession>A0ABX0UKP9</accession>
<keyword evidence="1" id="KW-0812">Transmembrane</keyword>
<keyword evidence="1" id="KW-1133">Transmembrane helix</keyword>
<dbReference type="RefSeq" id="WP_167268430.1">
    <property type="nucleotide sequence ID" value="NZ_JAASQJ010000001.1"/>
</dbReference>
<feature type="transmembrane region" description="Helical" evidence="1">
    <location>
        <begin position="102"/>
        <end position="119"/>
    </location>
</feature>
<proteinExistence type="predicted"/>
<comment type="caution">
    <text evidence="2">The sequence shown here is derived from an EMBL/GenBank/DDBJ whole genome shotgun (WGS) entry which is preliminary data.</text>
</comment>
<keyword evidence="3" id="KW-1185">Reference proteome</keyword>
<keyword evidence="1" id="KW-0472">Membrane</keyword>
<sequence length="147" mass="15771">MSNKPNKIVFWMLRIVAAVILLQTLFFKFTAAEESVYIFSKLGIEPWGRIGSGVAELIAAVLILIPATTGIGAFIALGVISGALVSHLTVLGIEVKGDGGQLFIYALIVFVSCALLVFFEKDNLLFLLKGQRAGILKTESIITSSIV</sequence>
<dbReference type="Proteomes" id="UP001179181">
    <property type="component" value="Unassembled WGS sequence"/>
</dbReference>
<name>A0ABX0UKP9_9BACT</name>
<organism evidence="2 3">
    <name type="scientific">Dyadobacter arcticus</name>
    <dbReference type="NCBI Taxonomy" id="1078754"/>
    <lineage>
        <taxon>Bacteria</taxon>
        <taxon>Pseudomonadati</taxon>
        <taxon>Bacteroidota</taxon>
        <taxon>Cytophagia</taxon>
        <taxon>Cytophagales</taxon>
        <taxon>Spirosomataceae</taxon>
        <taxon>Dyadobacter</taxon>
    </lineage>
</organism>
<evidence type="ECO:0000313" key="3">
    <source>
        <dbReference type="Proteomes" id="UP001179181"/>
    </source>
</evidence>
<reference evidence="2 3" key="1">
    <citation type="submission" date="2020-03" db="EMBL/GenBank/DDBJ databases">
        <title>Genomic Encyclopedia of Type Strains, Phase IV (KMG-IV): sequencing the most valuable type-strain genomes for metagenomic binning, comparative biology and taxonomic classification.</title>
        <authorList>
            <person name="Goeker M."/>
        </authorList>
    </citation>
    <scope>NUCLEOTIDE SEQUENCE [LARGE SCALE GENOMIC DNA]</scope>
    <source>
        <strain evidence="2 3">DSM 102865</strain>
    </source>
</reference>
<protein>
    <submittedName>
        <fullName evidence="2">Membrane protein YphA (DoxX/SURF4 family)</fullName>
    </submittedName>
</protein>
<evidence type="ECO:0000256" key="1">
    <source>
        <dbReference type="SAM" id="Phobius"/>
    </source>
</evidence>
<dbReference type="EMBL" id="JAASQJ010000001">
    <property type="protein sequence ID" value="NIJ52255.1"/>
    <property type="molecule type" value="Genomic_DNA"/>
</dbReference>
<gene>
    <name evidence="2" type="ORF">FHS68_001411</name>
</gene>
<evidence type="ECO:0000313" key="2">
    <source>
        <dbReference type="EMBL" id="NIJ52255.1"/>
    </source>
</evidence>